<keyword evidence="5" id="KW-0598">Phosphotransferase system</keyword>
<dbReference type="GO" id="GO:0016301">
    <property type="term" value="F:kinase activity"/>
    <property type="evidence" value="ECO:0007669"/>
    <property type="project" value="UniProtKB-KW"/>
</dbReference>
<dbReference type="InterPro" id="IPR036095">
    <property type="entry name" value="PTS_EIIB-like_sf"/>
</dbReference>
<keyword evidence="1" id="KW-0813">Transport</keyword>
<reference evidence="9 10" key="1">
    <citation type="journal article" date="2018" name="BMC Genomics">
        <title>Whole genome sequencing and function prediction of 133 gut anaerobes isolated from chicken caecum in pure cultures.</title>
        <authorList>
            <person name="Medvecky M."/>
            <person name="Cejkova D."/>
            <person name="Polansky O."/>
            <person name="Karasova D."/>
            <person name="Kubasova T."/>
            <person name="Cizek A."/>
            <person name="Rychlik I."/>
        </authorList>
    </citation>
    <scope>NUCLEOTIDE SEQUENCE [LARGE SCALE GENOMIC DNA]</scope>
    <source>
        <strain evidence="9 10">An13</strain>
    </source>
</reference>
<dbReference type="OrthoDB" id="9808134at2"/>
<evidence type="ECO:0000256" key="4">
    <source>
        <dbReference type="ARBA" id="ARBA00022679"/>
    </source>
</evidence>
<evidence type="ECO:0000256" key="5">
    <source>
        <dbReference type="ARBA" id="ARBA00022683"/>
    </source>
</evidence>
<organism evidence="9 10">
    <name type="scientific">Massilimicrobiota timonensis</name>
    <dbReference type="NCBI Taxonomy" id="1776392"/>
    <lineage>
        <taxon>Bacteria</taxon>
        <taxon>Bacillati</taxon>
        <taxon>Bacillota</taxon>
        <taxon>Erysipelotrichia</taxon>
        <taxon>Erysipelotrichales</taxon>
        <taxon>Erysipelotrichaceae</taxon>
        <taxon>Massilimicrobiota</taxon>
    </lineage>
</organism>
<sequence length="201" mass="24330">METFYKQEDLEVFRKWVYYQVVSDPRLTLEKYDSRTYKIYYKKRIARFVIWPIGIVEEAIIEGEELLFYLHYQFYNFHYATNLFHRMMDKLMEDDQQSYHILLCCSGGMTTGYFAQKLNKYCQLNHLPYHIDATAIYELENVYQKYDFIFIAPQLRYKQHELSMKLKPVPVYNVAPSLFATYDCQAMIEEIEKNIEDGKNE</sequence>
<dbReference type="GO" id="GO:0008982">
    <property type="term" value="F:protein-N(PI)-phosphohistidine-sugar phosphotransferase activity"/>
    <property type="evidence" value="ECO:0007669"/>
    <property type="project" value="InterPro"/>
</dbReference>
<evidence type="ECO:0000256" key="3">
    <source>
        <dbReference type="ARBA" id="ARBA00022597"/>
    </source>
</evidence>
<proteinExistence type="predicted"/>
<dbReference type="PROSITE" id="PS51100">
    <property type="entry name" value="PTS_EIIB_TYPE_3"/>
    <property type="match status" value="1"/>
</dbReference>
<dbReference type="PANTHER" id="PTHR34581:SF2">
    <property type="entry name" value="PTS SYSTEM N,N'-DIACETYLCHITOBIOSE-SPECIFIC EIIB COMPONENT"/>
    <property type="match status" value="1"/>
</dbReference>
<evidence type="ECO:0000256" key="7">
    <source>
        <dbReference type="PROSITE-ProRule" id="PRU00423"/>
    </source>
</evidence>
<keyword evidence="2" id="KW-0597">Phosphoprotein</keyword>
<dbReference type="AlphaFoldDB" id="A0A1Y4ST54"/>
<feature type="domain" description="PTS EIIB type-3" evidence="8">
    <location>
        <begin position="98"/>
        <end position="201"/>
    </location>
</feature>
<keyword evidence="3" id="KW-0762">Sugar transport</keyword>
<feature type="modified residue" description="Phosphocysteine; by EIIA" evidence="7">
    <location>
        <position position="105"/>
    </location>
</feature>
<comment type="caution">
    <text evidence="9">The sequence shown here is derived from an EMBL/GenBank/DDBJ whole genome shotgun (WGS) entry which is preliminary data.</text>
</comment>
<evidence type="ECO:0000313" key="10">
    <source>
        <dbReference type="Proteomes" id="UP000195305"/>
    </source>
</evidence>
<dbReference type="GO" id="GO:0009401">
    <property type="term" value="P:phosphoenolpyruvate-dependent sugar phosphotransferase system"/>
    <property type="evidence" value="ECO:0007669"/>
    <property type="project" value="UniProtKB-KW"/>
</dbReference>
<dbReference type="Pfam" id="PF02302">
    <property type="entry name" value="PTS_IIB"/>
    <property type="match status" value="1"/>
</dbReference>
<evidence type="ECO:0000256" key="2">
    <source>
        <dbReference type="ARBA" id="ARBA00022553"/>
    </source>
</evidence>
<gene>
    <name evidence="9" type="ORF">B5E75_11620</name>
</gene>
<evidence type="ECO:0000256" key="1">
    <source>
        <dbReference type="ARBA" id="ARBA00022448"/>
    </source>
</evidence>
<keyword evidence="4" id="KW-0808">Transferase</keyword>
<dbReference type="EMBL" id="NFLJ01000038">
    <property type="protein sequence ID" value="OUQ33105.1"/>
    <property type="molecule type" value="Genomic_DNA"/>
</dbReference>
<evidence type="ECO:0000256" key="6">
    <source>
        <dbReference type="ARBA" id="ARBA00022777"/>
    </source>
</evidence>
<dbReference type="SUPFAM" id="SSF52794">
    <property type="entry name" value="PTS system IIB component-like"/>
    <property type="match status" value="1"/>
</dbReference>
<keyword evidence="10" id="KW-1185">Reference proteome</keyword>
<dbReference type="InterPro" id="IPR003501">
    <property type="entry name" value="PTS_EIIB_2/3"/>
</dbReference>
<dbReference type="InterPro" id="IPR051819">
    <property type="entry name" value="PTS_sugar-specific_EIIB"/>
</dbReference>
<dbReference type="Proteomes" id="UP000195305">
    <property type="component" value="Unassembled WGS sequence"/>
</dbReference>
<name>A0A1Y4ST54_9FIRM</name>
<protein>
    <recommendedName>
        <fullName evidence="8">PTS EIIB type-3 domain-containing protein</fullName>
    </recommendedName>
</protein>
<dbReference type="PANTHER" id="PTHR34581">
    <property type="entry name" value="PTS SYSTEM N,N'-DIACETYLCHITOBIOSE-SPECIFIC EIIB COMPONENT"/>
    <property type="match status" value="1"/>
</dbReference>
<dbReference type="InterPro" id="IPR013012">
    <property type="entry name" value="PTS_EIIB_3"/>
</dbReference>
<evidence type="ECO:0000259" key="8">
    <source>
        <dbReference type="PROSITE" id="PS51100"/>
    </source>
</evidence>
<accession>A0A1Y4ST54</accession>
<dbReference type="Gene3D" id="3.40.50.2300">
    <property type="match status" value="1"/>
</dbReference>
<evidence type="ECO:0000313" key="9">
    <source>
        <dbReference type="EMBL" id="OUQ33105.1"/>
    </source>
</evidence>
<dbReference type="RefSeq" id="WP_087359413.1">
    <property type="nucleotide sequence ID" value="NZ_NFLJ01000038.1"/>
</dbReference>
<keyword evidence="6" id="KW-0418">Kinase</keyword>